<dbReference type="UniPathway" id="UPA00251">
    <property type="reaction ID" value="UER00320"/>
</dbReference>
<evidence type="ECO:0000256" key="7">
    <source>
        <dbReference type="RuleBase" id="RU366031"/>
    </source>
</evidence>
<comment type="caution">
    <text evidence="10">The sequence shown here is derived from an EMBL/GenBank/DDBJ whole genome shotgun (WGS) entry which is preliminary data.</text>
</comment>
<dbReference type="InterPro" id="IPR003754">
    <property type="entry name" value="4pyrrol_synth_uPrphyn_synth"/>
</dbReference>
<dbReference type="OrthoDB" id="443551at2759"/>
<reference evidence="10 11" key="1">
    <citation type="journal article" date="2015" name="Plant Cell">
        <title>Oil accumulation by the oleaginous diatom Fistulifera solaris as revealed by the genome and transcriptome.</title>
        <authorList>
            <person name="Tanaka T."/>
            <person name="Maeda Y."/>
            <person name="Veluchamy A."/>
            <person name="Tanaka M."/>
            <person name="Abida H."/>
            <person name="Marechal E."/>
            <person name="Bowler C."/>
            <person name="Muto M."/>
            <person name="Sunaga Y."/>
            <person name="Tanaka M."/>
            <person name="Yoshino T."/>
            <person name="Taniguchi T."/>
            <person name="Fukuda Y."/>
            <person name="Nemoto M."/>
            <person name="Matsumoto M."/>
            <person name="Wong P.S."/>
            <person name="Aburatani S."/>
            <person name="Fujibuchi W."/>
        </authorList>
    </citation>
    <scope>NUCLEOTIDE SEQUENCE [LARGE SCALE GENOMIC DNA]</scope>
    <source>
        <strain evidence="10 11">JPCC DA0580</strain>
    </source>
</reference>
<keyword evidence="4 7" id="KW-0456">Lyase</keyword>
<evidence type="ECO:0000259" key="9">
    <source>
        <dbReference type="Pfam" id="PF02602"/>
    </source>
</evidence>
<accession>A0A1Z5JYL0</accession>
<dbReference type="InParanoid" id="A0A1Z5JYL0"/>
<proteinExistence type="inferred from homology"/>
<protein>
    <recommendedName>
        <fullName evidence="3 7">Uroporphyrinogen-III synthase</fullName>
        <ecNumber evidence="3 7">4.2.1.75</ecNumber>
    </recommendedName>
</protein>
<dbReference type="AlphaFoldDB" id="A0A1Z5JYL0"/>
<dbReference type="GO" id="GO:0006782">
    <property type="term" value="P:protoporphyrinogen IX biosynthetic process"/>
    <property type="evidence" value="ECO:0007669"/>
    <property type="project" value="UniProtKB-UniRule"/>
</dbReference>
<feature type="signal peptide" evidence="8">
    <location>
        <begin position="1"/>
        <end position="20"/>
    </location>
</feature>
<comment type="pathway">
    <text evidence="1 7">Porphyrin-containing compound metabolism; protoporphyrin-IX biosynthesis; coproporphyrinogen-III from 5-aminolevulinate: step 3/4.</text>
</comment>
<keyword evidence="8" id="KW-0732">Signal</keyword>
<evidence type="ECO:0000256" key="6">
    <source>
        <dbReference type="ARBA" id="ARBA00048617"/>
    </source>
</evidence>
<evidence type="ECO:0000256" key="4">
    <source>
        <dbReference type="ARBA" id="ARBA00023239"/>
    </source>
</evidence>
<dbReference type="EC" id="4.2.1.75" evidence="3 7"/>
<dbReference type="GO" id="GO:0006780">
    <property type="term" value="P:uroporphyrinogen III biosynthetic process"/>
    <property type="evidence" value="ECO:0007669"/>
    <property type="project" value="UniProtKB-UniRule"/>
</dbReference>
<evidence type="ECO:0000256" key="3">
    <source>
        <dbReference type="ARBA" id="ARBA00013109"/>
    </source>
</evidence>
<name>A0A1Z5JYL0_FISSO</name>
<feature type="domain" description="Tetrapyrrole biosynthesis uroporphyrinogen III synthase" evidence="9">
    <location>
        <begin position="66"/>
        <end position="279"/>
    </location>
</feature>
<sequence length="296" mass="32221">MHALCHTLLCFLGTFHIAESWISTTKSHHHHHATPLFSSSQASEQSIVVAATREQGKNEQLMKGIRGIHLHPVELPCIAHADGPDFSSLQETLQNNHWDYVTITSPEAARVLSSAWQHCTWPTPPAVVAVGKATEDALQAAGIAVAFCPSKATAEVLVQELPLPSQQQQQPKVLYPASVRAQTTLQDGLTQRGFTVVRLNTYDTVTAHWNEHETVQAAQVQIACFASPSAVKGWLLNTENNNAVLAACIGETSAKACRERGWDEEHIFYPEKPGMEGWVNAVAEAAASLATTQPTR</sequence>
<dbReference type="PANTHER" id="PTHR38042:SF1">
    <property type="entry name" value="UROPORPHYRINOGEN-III SYNTHASE, CHLOROPLASTIC"/>
    <property type="match status" value="1"/>
</dbReference>
<evidence type="ECO:0000256" key="1">
    <source>
        <dbReference type="ARBA" id="ARBA00004772"/>
    </source>
</evidence>
<evidence type="ECO:0000256" key="5">
    <source>
        <dbReference type="ARBA" id="ARBA00023244"/>
    </source>
</evidence>
<evidence type="ECO:0000313" key="10">
    <source>
        <dbReference type="EMBL" id="GAX18976.1"/>
    </source>
</evidence>
<evidence type="ECO:0000256" key="8">
    <source>
        <dbReference type="SAM" id="SignalP"/>
    </source>
</evidence>
<evidence type="ECO:0000313" key="11">
    <source>
        <dbReference type="Proteomes" id="UP000198406"/>
    </source>
</evidence>
<dbReference type="EMBL" id="BDSP01000133">
    <property type="protein sequence ID" value="GAX18976.1"/>
    <property type="molecule type" value="Genomic_DNA"/>
</dbReference>
<dbReference type="Proteomes" id="UP000198406">
    <property type="component" value="Unassembled WGS sequence"/>
</dbReference>
<dbReference type="InterPro" id="IPR039793">
    <property type="entry name" value="UROS/Hem4"/>
</dbReference>
<dbReference type="Pfam" id="PF02602">
    <property type="entry name" value="HEM4"/>
    <property type="match status" value="1"/>
</dbReference>
<comment type="function">
    <text evidence="7">Catalyzes cyclization of the linear tetrapyrrole, hydroxymethylbilane, to the macrocyclic uroporphyrinogen III.</text>
</comment>
<comment type="catalytic activity">
    <reaction evidence="6 7">
        <text>hydroxymethylbilane = uroporphyrinogen III + H2O</text>
        <dbReference type="Rhea" id="RHEA:18965"/>
        <dbReference type="ChEBI" id="CHEBI:15377"/>
        <dbReference type="ChEBI" id="CHEBI:57308"/>
        <dbReference type="ChEBI" id="CHEBI:57845"/>
        <dbReference type="EC" id="4.2.1.75"/>
    </reaction>
</comment>
<dbReference type="GO" id="GO:0004852">
    <property type="term" value="F:uroporphyrinogen-III synthase activity"/>
    <property type="evidence" value="ECO:0007669"/>
    <property type="project" value="UniProtKB-UniRule"/>
</dbReference>
<gene>
    <name evidence="10" type="ORF">FisN_8Hh197</name>
</gene>
<dbReference type="PANTHER" id="PTHR38042">
    <property type="entry name" value="UROPORPHYRINOGEN-III SYNTHASE, CHLOROPLASTIC"/>
    <property type="match status" value="1"/>
</dbReference>
<dbReference type="CDD" id="cd06578">
    <property type="entry name" value="HemD"/>
    <property type="match status" value="1"/>
</dbReference>
<keyword evidence="11" id="KW-1185">Reference proteome</keyword>
<feature type="chain" id="PRO_5012622440" description="Uroporphyrinogen-III synthase" evidence="8">
    <location>
        <begin position="21"/>
        <end position="296"/>
    </location>
</feature>
<evidence type="ECO:0000256" key="2">
    <source>
        <dbReference type="ARBA" id="ARBA00008133"/>
    </source>
</evidence>
<comment type="similarity">
    <text evidence="2 7">Belongs to the uroporphyrinogen-III synthase family.</text>
</comment>
<keyword evidence="5 7" id="KW-0627">Porphyrin biosynthesis</keyword>
<dbReference type="Gene3D" id="3.40.50.10090">
    <property type="match status" value="2"/>
</dbReference>
<dbReference type="InterPro" id="IPR036108">
    <property type="entry name" value="4pyrrol_syn_uPrphyn_synt_sf"/>
</dbReference>
<organism evidence="10 11">
    <name type="scientific">Fistulifera solaris</name>
    <name type="common">Oleaginous diatom</name>
    <dbReference type="NCBI Taxonomy" id="1519565"/>
    <lineage>
        <taxon>Eukaryota</taxon>
        <taxon>Sar</taxon>
        <taxon>Stramenopiles</taxon>
        <taxon>Ochrophyta</taxon>
        <taxon>Bacillariophyta</taxon>
        <taxon>Bacillariophyceae</taxon>
        <taxon>Bacillariophycidae</taxon>
        <taxon>Naviculales</taxon>
        <taxon>Naviculaceae</taxon>
        <taxon>Fistulifera</taxon>
    </lineage>
</organism>
<dbReference type="SUPFAM" id="SSF69618">
    <property type="entry name" value="HemD-like"/>
    <property type="match status" value="1"/>
</dbReference>